<dbReference type="InterPro" id="IPR017473">
    <property type="entry name" value="Undecaprenyl-P_gluc_Ptfrase"/>
</dbReference>
<name>A0A172TS56_9BACT</name>
<dbReference type="PATRIC" id="fig|1492898.3.peg.658"/>
<gene>
    <name evidence="9" type="ORF">SY85_03010</name>
</gene>
<accession>A0A172TS56</accession>
<evidence type="ECO:0000256" key="6">
    <source>
        <dbReference type="ARBA" id="ARBA00023136"/>
    </source>
</evidence>
<dbReference type="OrthoDB" id="9808602at2"/>
<feature type="transmembrane region" description="Helical" evidence="7">
    <location>
        <begin position="44"/>
        <end position="63"/>
    </location>
</feature>
<dbReference type="NCBIfam" id="TIGR03023">
    <property type="entry name" value="WcaJ_sugtrans"/>
    <property type="match status" value="1"/>
</dbReference>
<dbReference type="PANTHER" id="PTHR30576:SF0">
    <property type="entry name" value="UNDECAPRENYL-PHOSPHATE N-ACETYLGALACTOSAMINYL 1-PHOSPHATE TRANSFERASE-RELATED"/>
    <property type="match status" value="1"/>
</dbReference>
<organism evidence="9 10">
    <name type="scientific">Flavisolibacter tropicus</name>
    <dbReference type="NCBI Taxonomy" id="1492898"/>
    <lineage>
        <taxon>Bacteria</taxon>
        <taxon>Pseudomonadati</taxon>
        <taxon>Bacteroidota</taxon>
        <taxon>Chitinophagia</taxon>
        <taxon>Chitinophagales</taxon>
        <taxon>Chitinophagaceae</taxon>
        <taxon>Flavisolibacter</taxon>
    </lineage>
</organism>
<dbReference type="PANTHER" id="PTHR30576">
    <property type="entry name" value="COLANIC BIOSYNTHESIS UDP-GLUCOSE LIPID CARRIER TRANSFERASE"/>
    <property type="match status" value="1"/>
</dbReference>
<dbReference type="GO" id="GO:0016780">
    <property type="term" value="F:phosphotransferase activity, for other substituted phosphate groups"/>
    <property type="evidence" value="ECO:0007669"/>
    <property type="project" value="TreeGrafter"/>
</dbReference>
<feature type="transmembrane region" description="Helical" evidence="7">
    <location>
        <begin position="84"/>
        <end position="103"/>
    </location>
</feature>
<dbReference type="STRING" id="1492898.SY85_03010"/>
<feature type="transmembrane region" description="Helical" evidence="7">
    <location>
        <begin position="12"/>
        <end position="32"/>
    </location>
</feature>
<dbReference type="KEGG" id="fla:SY85_03010"/>
<evidence type="ECO:0000313" key="9">
    <source>
        <dbReference type="EMBL" id="ANE49627.1"/>
    </source>
</evidence>
<feature type="transmembrane region" description="Helical" evidence="7">
    <location>
        <begin position="109"/>
        <end position="133"/>
    </location>
</feature>
<dbReference type="Pfam" id="PF02397">
    <property type="entry name" value="Bac_transf"/>
    <property type="match status" value="1"/>
</dbReference>
<evidence type="ECO:0000256" key="2">
    <source>
        <dbReference type="ARBA" id="ARBA00006464"/>
    </source>
</evidence>
<dbReference type="AlphaFoldDB" id="A0A172TS56"/>
<reference evidence="10" key="1">
    <citation type="submission" date="2015-01" db="EMBL/GenBank/DDBJ databases">
        <title>Flavisolibacter sp./LCS9/ whole genome sequencing.</title>
        <authorList>
            <person name="Kim M.K."/>
            <person name="Srinivasan S."/>
            <person name="Lee J.-J."/>
        </authorList>
    </citation>
    <scope>NUCLEOTIDE SEQUENCE [LARGE SCALE GENOMIC DNA]</scope>
    <source>
        <strain evidence="10">LCS9</strain>
    </source>
</reference>
<feature type="transmembrane region" description="Helical" evidence="7">
    <location>
        <begin position="277"/>
        <end position="301"/>
    </location>
</feature>
<evidence type="ECO:0000256" key="1">
    <source>
        <dbReference type="ARBA" id="ARBA00004141"/>
    </source>
</evidence>
<evidence type="ECO:0000259" key="8">
    <source>
        <dbReference type="Pfam" id="PF02397"/>
    </source>
</evidence>
<evidence type="ECO:0000256" key="4">
    <source>
        <dbReference type="ARBA" id="ARBA00022692"/>
    </source>
</evidence>
<evidence type="ECO:0000313" key="10">
    <source>
        <dbReference type="Proteomes" id="UP000077177"/>
    </source>
</evidence>
<comment type="similarity">
    <text evidence="2">Belongs to the bacterial sugar transferase family.</text>
</comment>
<keyword evidence="4 7" id="KW-0812">Transmembrane</keyword>
<dbReference type="Pfam" id="PF13727">
    <property type="entry name" value="CoA_binding_3"/>
    <property type="match status" value="1"/>
</dbReference>
<evidence type="ECO:0000256" key="3">
    <source>
        <dbReference type="ARBA" id="ARBA00022679"/>
    </source>
</evidence>
<dbReference type="Proteomes" id="UP000077177">
    <property type="component" value="Chromosome"/>
</dbReference>
<comment type="subcellular location">
    <subcellularLocation>
        <location evidence="1">Membrane</location>
        <topology evidence="1">Multi-pass membrane protein</topology>
    </subcellularLocation>
</comment>
<dbReference type="EMBL" id="CP011390">
    <property type="protein sequence ID" value="ANE49627.1"/>
    <property type="molecule type" value="Genomic_DNA"/>
</dbReference>
<sequence length="463" mass="54854">MNNYFLRFIQVCVFCLDVISLNFSNVICKIWFQFPSIASHELEYMNLLVWMNISWLGTAWLTNLYSKKIILSFEAFSQRTLNTFLYWLILVVSYLFFLDQYIISGYFIGAVFLNHFIVLLFNRLLLLYLRYYFKRHKLLARKIMIVGYNNTAKKLASYLEDDDPNTQIIGFCEEKNNVRELSNYPIIDSIDNTITAARFYDVNEVYSTIAPEHNTVIYKLMKQADNACIHFRIIPDLSFIIKKVVYINYFKDIPVLSLREEPLSDVDNRIKKRVFDIVFSFLVITLILSWLIPIIGLLIYLESPGPIFFKQLRTGKDKKPFYCIKFRSMRLNSEANTKQAQKFDVRITRIGKFLRRTSIDEFPQFLNVLWGNMSVVGPRPHMLKHTDDYSKLIDQYMVRQFLKPGITGWAQINGFRGETKILEQMQGRVQHDIWYMENWSLLLDIKIIFLTIINMFRGERNAF</sequence>
<evidence type="ECO:0000256" key="5">
    <source>
        <dbReference type="ARBA" id="ARBA00022989"/>
    </source>
</evidence>
<keyword evidence="6 7" id="KW-0472">Membrane</keyword>
<dbReference type="RefSeq" id="WP_066401746.1">
    <property type="nucleotide sequence ID" value="NZ_CP011390.1"/>
</dbReference>
<keyword evidence="5 7" id="KW-1133">Transmembrane helix</keyword>
<dbReference type="InterPro" id="IPR003362">
    <property type="entry name" value="Bact_transf"/>
</dbReference>
<dbReference type="Gene3D" id="3.40.50.720">
    <property type="entry name" value="NAD(P)-binding Rossmann-like Domain"/>
    <property type="match status" value="1"/>
</dbReference>
<evidence type="ECO:0000256" key="7">
    <source>
        <dbReference type="SAM" id="Phobius"/>
    </source>
</evidence>
<feature type="domain" description="Bacterial sugar transferase" evidence="8">
    <location>
        <begin position="272"/>
        <end position="456"/>
    </location>
</feature>
<reference evidence="9 10" key="2">
    <citation type="journal article" date="2016" name="Int. J. Syst. Evol. Microbiol.">
        <title>Flavisolibacter tropicus sp. nov., isolated from tropical soil.</title>
        <authorList>
            <person name="Lee J.J."/>
            <person name="Kang M.S."/>
            <person name="Kim G.S."/>
            <person name="Lee C.S."/>
            <person name="Lim S."/>
            <person name="Lee J."/>
            <person name="Roh S.H."/>
            <person name="Kang H."/>
            <person name="Ha J.M."/>
            <person name="Bae S."/>
            <person name="Jung H.Y."/>
            <person name="Kim M.K."/>
        </authorList>
    </citation>
    <scope>NUCLEOTIDE SEQUENCE [LARGE SCALE GENOMIC DNA]</scope>
    <source>
        <strain evidence="9 10">LCS9</strain>
    </source>
</reference>
<dbReference type="InterPro" id="IPR017475">
    <property type="entry name" value="EPS_sugar_tfrase"/>
</dbReference>
<dbReference type="NCBIfam" id="TIGR03025">
    <property type="entry name" value="EPS_sugtrans"/>
    <property type="match status" value="1"/>
</dbReference>
<protein>
    <submittedName>
        <fullName evidence="9">UDP-phosphate glucose phosphotransferase</fullName>
    </submittedName>
</protein>
<keyword evidence="10" id="KW-1185">Reference proteome</keyword>
<keyword evidence="3 9" id="KW-0808">Transferase</keyword>
<dbReference type="GO" id="GO:0016020">
    <property type="term" value="C:membrane"/>
    <property type="evidence" value="ECO:0007669"/>
    <property type="project" value="UniProtKB-SubCell"/>
</dbReference>
<proteinExistence type="inferred from homology"/>